<evidence type="ECO:0000313" key="14">
    <source>
        <dbReference type="Proteomes" id="UP000334923"/>
    </source>
</evidence>
<dbReference type="EMBL" id="CABFVA020000033">
    <property type="protein sequence ID" value="VVM05879.1"/>
    <property type="molecule type" value="Genomic_DNA"/>
</dbReference>
<comment type="similarity">
    <text evidence="2">Belongs to the cytochrome ubiquinol oxidase subunit 2 family.</text>
</comment>
<evidence type="ECO:0000256" key="7">
    <source>
        <dbReference type="ARBA" id="ARBA00022723"/>
    </source>
</evidence>
<keyword evidence="5" id="KW-0349">Heme</keyword>
<evidence type="ECO:0000256" key="1">
    <source>
        <dbReference type="ARBA" id="ARBA00004651"/>
    </source>
</evidence>
<name>A0A5E6MA87_9BACT</name>
<evidence type="ECO:0000256" key="6">
    <source>
        <dbReference type="ARBA" id="ARBA00022692"/>
    </source>
</evidence>
<comment type="subcellular location">
    <subcellularLocation>
        <location evidence="1">Cell membrane</location>
        <topology evidence="1">Multi-pass membrane protein</topology>
    </subcellularLocation>
</comment>
<evidence type="ECO:0000256" key="9">
    <source>
        <dbReference type="ARBA" id="ARBA00022989"/>
    </source>
</evidence>
<keyword evidence="9 12" id="KW-1133">Transmembrane helix</keyword>
<feature type="transmembrane region" description="Helical" evidence="12">
    <location>
        <begin position="264"/>
        <end position="289"/>
    </location>
</feature>
<proteinExistence type="inferred from homology"/>
<dbReference type="AlphaFoldDB" id="A0A5E6MA87"/>
<evidence type="ECO:0000256" key="5">
    <source>
        <dbReference type="ARBA" id="ARBA00022617"/>
    </source>
</evidence>
<dbReference type="PIRSF" id="PIRSF000267">
    <property type="entry name" value="Cyt_oxidse_sub2"/>
    <property type="match status" value="1"/>
</dbReference>
<sequence>MATIWFILLVILLGGFVVLDGFDFGAGILLPWISKEERERRTLIESIGPVWDGNEVWLVTGGGLLFFAFPKAYASALSGFYLPVMIFLWVLILRGISLEIRSQLPSTLWRNFWDGLFFLSSLLAAAILGGLLGNLVSGVPIDSAGNFFLPLWTYFLPGRHHGVLDLATLLFSLLAIVSLAAHGAAYLVWKTEGSLQQRVKCAFRRLLFWEALFILLTLVAVVFLQPQFLRRYREAPWALLFPGLALLSWAGKRIAFQKGKEWPCFVSSALFLLASLVSTAFGLYPNLLLSSLDPSSSLTIANSGAAPKALAAGLGWFALGFTLIIVYTLMVYRSFWGKVRGRAHGY</sequence>
<keyword evidence="8" id="KW-0249">Electron transport</keyword>
<evidence type="ECO:0000256" key="8">
    <source>
        <dbReference type="ARBA" id="ARBA00022982"/>
    </source>
</evidence>
<dbReference type="GO" id="GO:0005886">
    <property type="term" value="C:plasma membrane"/>
    <property type="evidence" value="ECO:0007669"/>
    <property type="project" value="UniProtKB-SubCell"/>
</dbReference>
<dbReference type="GO" id="GO:0016682">
    <property type="term" value="F:oxidoreductase activity, acting on diphenols and related substances as donors, oxygen as acceptor"/>
    <property type="evidence" value="ECO:0007669"/>
    <property type="project" value="TreeGrafter"/>
</dbReference>
<keyword evidence="10" id="KW-0408">Iron</keyword>
<dbReference type="NCBIfam" id="TIGR00203">
    <property type="entry name" value="cydB"/>
    <property type="match status" value="1"/>
</dbReference>
<evidence type="ECO:0000256" key="12">
    <source>
        <dbReference type="SAM" id="Phobius"/>
    </source>
</evidence>
<gene>
    <name evidence="13" type="primary">cydB</name>
    <name evidence="13" type="ORF">MAMT_00835</name>
</gene>
<evidence type="ECO:0000256" key="10">
    <source>
        <dbReference type="ARBA" id="ARBA00023004"/>
    </source>
</evidence>
<dbReference type="GO" id="GO:0019646">
    <property type="term" value="P:aerobic electron transport chain"/>
    <property type="evidence" value="ECO:0007669"/>
    <property type="project" value="TreeGrafter"/>
</dbReference>
<accession>A0A5E6MA87</accession>
<feature type="transmembrane region" description="Helical" evidence="12">
    <location>
        <begin position="112"/>
        <end position="132"/>
    </location>
</feature>
<evidence type="ECO:0000256" key="2">
    <source>
        <dbReference type="ARBA" id="ARBA00007543"/>
    </source>
</evidence>
<organism evidence="13 14">
    <name type="scientific">Methylacidimicrobium tartarophylax</name>
    <dbReference type="NCBI Taxonomy" id="1041768"/>
    <lineage>
        <taxon>Bacteria</taxon>
        <taxon>Pseudomonadati</taxon>
        <taxon>Verrucomicrobiota</taxon>
        <taxon>Methylacidimicrobium</taxon>
    </lineage>
</organism>
<keyword evidence="4" id="KW-1003">Cell membrane</keyword>
<feature type="transmembrane region" description="Helical" evidence="12">
    <location>
        <begin position="309"/>
        <end position="332"/>
    </location>
</feature>
<keyword evidence="6 12" id="KW-0812">Transmembrane</keyword>
<keyword evidence="7" id="KW-0479">Metal-binding</keyword>
<dbReference type="PANTHER" id="PTHR43141:SF5">
    <property type="entry name" value="CYTOCHROME BD-I UBIQUINOL OXIDASE SUBUNIT 2"/>
    <property type="match status" value="1"/>
</dbReference>
<dbReference type="GO" id="GO:0046872">
    <property type="term" value="F:metal ion binding"/>
    <property type="evidence" value="ECO:0007669"/>
    <property type="project" value="UniProtKB-KW"/>
</dbReference>
<evidence type="ECO:0000256" key="4">
    <source>
        <dbReference type="ARBA" id="ARBA00022475"/>
    </source>
</evidence>
<keyword evidence="11 12" id="KW-0472">Membrane</keyword>
<dbReference type="GO" id="GO:0009055">
    <property type="term" value="F:electron transfer activity"/>
    <property type="evidence" value="ECO:0007669"/>
    <property type="project" value="TreeGrafter"/>
</dbReference>
<keyword evidence="14" id="KW-1185">Reference proteome</keyword>
<reference evidence="13 14" key="1">
    <citation type="submission" date="2019-09" db="EMBL/GenBank/DDBJ databases">
        <authorList>
            <person name="Cremers G."/>
        </authorList>
    </citation>
    <scope>NUCLEOTIDE SEQUENCE [LARGE SCALE GENOMIC DNA]</scope>
    <source>
        <strain evidence="13">4A</strain>
    </source>
</reference>
<feature type="transmembrane region" description="Helical" evidence="12">
    <location>
        <begin position="6"/>
        <end position="33"/>
    </location>
</feature>
<dbReference type="RefSeq" id="WP_142659747.1">
    <property type="nucleotide sequence ID" value="NZ_CABFVA020000033.1"/>
</dbReference>
<evidence type="ECO:0000256" key="11">
    <source>
        <dbReference type="ARBA" id="ARBA00023136"/>
    </source>
</evidence>
<feature type="transmembrane region" description="Helical" evidence="12">
    <location>
        <begin position="166"/>
        <end position="187"/>
    </location>
</feature>
<dbReference type="OrthoDB" id="9776710at2"/>
<evidence type="ECO:0000313" key="13">
    <source>
        <dbReference type="EMBL" id="VVM05879.1"/>
    </source>
</evidence>
<keyword evidence="3" id="KW-0813">Transport</keyword>
<dbReference type="PANTHER" id="PTHR43141">
    <property type="entry name" value="CYTOCHROME BD2 SUBUNIT II"/>
    <property type="match status" value="1"/>
</dbReference>
<feature type="transmembrane region" description="Helical" evidence="12">
    <location>
        <begin position="235"/>
        <end position="252"/>
    </location>
</feature>
<protein>
    <submittedName>
        <fullName evidence="13">Cytochrome bd ubiquinol oxidase subunit II</fullName>
    </submittedName>
</protein>
<dbReference type="GO" id="GO:0070069">
    <property type="term" value="C:cytochrome complex"/>
    <property type="evidence" value="ECO:0007669"/>
    <property type="project" value="TreeGrafter"/>
</dbReference>
<dbReference type="Proteomes" id="UP000334923">
    <property type="component" value="Unassembled WGS sequence"/>
</dbReference>
<feature type="transmembrane region" description="Helical" evidence="12">
    <location>
        <begin position="80"/>
        <end position="100"/>
    </location>
</feature>
<feature type="transmembrane region" description="Helical" evidence="12">
    <location>
        <begin position="207"/>
        <end position="229"/>
    </location>
</feature>
<evidence type="ECO:0000256" key="3">
    <source>
        <dbReference type="ARBA" id="ARBA00022448"/>
    </source>
</evidence>
<dbReference type="Pfam" id="PF02322">
    <property type="entry name" value="Cyt_bd_oxida_II"/>
    <property type="match status" value="1"/>
</dbReference>
<dbReference type="InterPro" id="IPR003317">
    <property type="entry name" value="Cyt-d_oxidase_su2"/>
</dbReference>